<keyword evidence="2" id="KW-1185">Reference proteome</keyword>
<sequence length="277" mass="31286">MVTANASQNAAVITLETKELFFLAGILGSDRLLGIDDPFRGYLSEEIAEEWESAKNSLLSKGYLTQVNNGVELEMSPQVFSQVAIAGLAERACWVRYTNDEESFEGYLHVTDEKVVEVRKNADSSPEYQLLEIGNVRQASEVLVNRMKWNPKSPENMPALLLSRKQFNELYENSGQLSVDEISTELAESTDDHEGALALARSIKTRISDGELQLSVWSGTDWETQGAAFIVNESMNWLIRMSTKDDEDWLIATPTTREQFHTMLLLWLERPSEAEER</sequence>
<dbReference type="OrthoDB" id="2828115at2"/>
<protein>
    <recommendedName>
        <fullName evidence="3">ESX secretion-associated protein EspG</fullName>
    </recommendedName>
</protein>
<gene>
    <name evidence="1" type="ORF">EJP77_13470</name>
</gene>
<evidence type="ECO:0000313" key="1">
    <source>
        <dbReference type="EMBL" id="RUT29826.1"/>
    </source>
</evidence>
<dbReference type="Proteomes" id="UP000272464">
    <property type="component" value="Unassembled WGS sequence"/>
</dbReference>
<dbReference type="RefSeq" id="WP_127199770.1">
    <property type="nucleotide sequence ID" value="NZ_RZNX01000005.1"/>
</dbReference>
<dbReference type="EMBL" id="RZNX01000005">
    <property type="protein sequence ID" value="RUT29826.1"/>
    <property type="molecule type" value="Genomic_DNA"/>
</dbReference>
<dbReference type="AlphaFoldDB" id="A0A433X6U4"/>
<evidence type="ECO:0008006" key="3">
    <source>
        <dbReference type="Google" id="ProtNLM"/>
    </source>
</evidence>
<reference evidence="1 2" key="1">
    <citation type="submission" date="2018-12" db="EMBL/GenBank/DDBJ databases">
        <authorList>
            <person name="Sun L."/>
            <person name="Chen Z."/>
        </authorList>
    </citation>
    <scope>NUCLEOTIDE SEQUENCE [LARGE SCALE GENOMIC DNA]</scope>
    <source>
        <strain evidence="1 2">3-5-3</strain>
    </source>
</reference>
<comment type="caution">
    <text evidence="1">The sequence shown here is derived from an EMBL/GenBank/DDBJ whole genome shotgun (WGS) entry which is preliminary data.</text>
</comment>
<accession>A0A433X6U4</accession>
<organism evidence="1 2">
    <name type="scientific">Paenibacillus zeisoli</name>
    <dbReference type="NCBI Taxonomy" id="2496267"/>
    <lineage>
        <taxon>Bacteria</taxon>
        <taxon>Bacillati</taxon>
        <taxon>Bacillota</taxon>
        <taxon>Bacilli</taxon>
        <taxon>Bacillales</taxon>
        <taxon>Paenibacillaceae</taxon>
        <taxon>Paenibacillus</taxon>
    </lineage>
</organism>
<evidence type="ECO:0000313" key="2">
    <source>
        <dbReference type="Proteomes" id="UP000272464"/>
    </source>
</evidence>
<proteinExistence type="predicted"/>
<name>A0A433X6U4_9BACL</name>